<dbReference type="NCBIfam" id="TIGR00078">
    <property type="entry name" value="nadC"/>
    <property type="match status" value="1"/>
</dbReference>
<dbReference type="InterPro" id="IPR036068">
    <property type="entry name" value="Nicotinate_pribotase-like_C"/>
</dbReference>
<evidence type="ECO:0000313" key="16">
    <source>
        <dbReference type="EMBL" id="KSU83785.1"/>
    </source>
</evidence>
<dbReference type="EMBL" id="LNQN01000002">
    <property type="protein sequence ID" value="KSU83785.1"/>
    <property type="molecule type" value="Genomic_DNA"/>
</dbReference>
<name>A0A0V8J9W7_9BACL</name>
<dbReference type="SUPFAM" id="SSF54675">
    <property type="entry name" value="Nicotinate/Quinolinate PRTase N-terminal domain-like"/>
    <property type="match status" value="1"/>
</dbReference>
<evidence type="ECO:0000256" key="7">
    <source>
        <dbReference type="ARBA" id="ARBA00022676"/>
    </source>
</evidence>
<feature type="binding site" evidence="13">
    <location>
        <begin position="259"/>
        <end position="261"/>
    </location>
    <ligand>
        <name>substrate</name>
    </ligand>
</feature>
<dbReference type="Gene3D" id="3.20.20.70">
    <property type="entry name" value="Aldolase class I"/>
    <property type="match status" value="1"/>
</dbReference>
<dbReference type="InterPro" id="IPR022412">
    <property type="entry name" value="Quinolinate_PRibosylTrfase_N"/>
</dbReference>
<feature type="binding site" evidence="13">
    <location>
        <begin position="238"/>
        <end position="240"/>
    </location>
    <ligand>
        <name>substrate</name>
    </ligand>
</feature>
<dbReference type="GO" id="GO:0004514">
    <property type="term" value="F:nicotinate-nucleotide diphosphorylase (carboxylating) activity"/>
    <property type="evidence" value="ECO:0007669"/>
    <property type="project" value="UniProtKB-EC"/>
</dbReference>
<evidence type="ECO:0000256" key="6">
    <source>
        <dbReference type="ARBA" id="ARBA00022642"/>
    </source>
</evidence>
<feature type="binding site" evidence="13">
    <location>
        <position position="97"/>
    </location>
    <ligand>
        <name>substrate</name>
    </ligand>
</feature>
<evidence type="ECO:0000256" key="3">
    <source>
        <dbReference type="ARBA" id="ARBA00009400"/>
    </source>
</evidence>
<comment type="function">
    <text evidence="1">Involved in the catabolism of quinolinic acid (QA).</text>
</comment>
<evidence type="ECO:0000256" key="11">
    <source>
        <dbReference type="ARBA" id="ARBA00069173"/>
    </source>
</evidence>
<evidence type="ECO:0000259" key="15">
    <source>
        <dbReference type="Pfam" id="PF02749"/>
    </source>
</evidence>
<evidence type="ECO:0000256" key="10">
    <source>
        <dbReference type="ARBA" id="ARBA00047445"/>
    </source>
</evidence>
<feature type="binding site" evidence="13">
    <location>
        <position position="194"/>
    </location>
    <ligand>
        <name>substrate</name>
    </ligand>
</feature>
<sequence>MNKLKLKKQLQEFLLEDLGEGDVTSGLLFPEEEMTEARLVAKKPGVFSGMDVVIEGYRLLSENCTVLPKVKDGDVISAGQVLVEVKGPAAAVYSGERVILNLVQRMSGISTLTHNAVTALDSSTTKICDTRKTTPGLRMFEKYAVQCGGGYNHRFGLYDGVMIKDNHIERAGGITQAVKKVKKHLGHMVKIEVETETLEQVKEAVCAKADVIMFDNRTPEEIERWKAFIPDHIITEASGGISLEDLSSYGKTGVDFISLGMLTHSAISLDISLNITGGVKDELTGSLQAEIQHS</sequence>
<reference evidence="16 17" key="1">
    <citation type="journal article" date="2014" name="Antonie Van Leeuwenhoek">
        <title>Fictibacillus enclensis sp. nov., isolated from marine sediment.</title>
        <authorList>
            <person name="Dastager S.G."/>
            <person name="Mawlankar R."/>
            <person name="Srinivasan K."/>
            <person name="Tang S.K."/>
            <person name="Lee J.C."/>
            <person name="Ramana V.V."/>
            <person name="Shouche Y.S."/>
        </authorList>
    </citation>
    <scope>NUCLEOTIDE SEQUENCE [LARGE SCALE GENOMIC DNA]</scope>
    <source>
        <strain evidence="16 17">NIO-1003</strain>
    </source>
</reference>
<dbReference type="InterPro" id="IPR037128">
    <property type="entry name" value="Quinolinate_PRibosylTase_N_sf"/>
</dbReference>
<comment type="pathway">
    <text evidence="2">Cofactor biosynthesis; NAD(+) biosynthesis; nicotinate D-ribonucleotide from quinolinate: step 1/1.</text>
</comment>
<dbReference type="FunFam" id="3.90.1170.20:FF:000001">
    <property type="entry name" value="Nicotinate-nucleotide diphosphorylase (Carboxylating)"/>
    <property type="match status" value="1"/>
</dbReference>
<feature type="binding site" evidence="13">
    <location>
        <position position="154"/>
    </location>
    <ligand>
        <name>substrate</name>
    </ligand>
</feature>
<dbReference type="InterPro" id="IPR027277">
    <property type="entry name" value="NadC/ModD"/>
</dbReference>
<keyword evidence="17" id="KW-1185">Reference proteome</keyword>
<accession>A0A0V8J9W7</accession>
<comment type="subunit">
    <text evidence="4">Hexamer formed by 3 homodimers.</text>
</comment>
<dbReference type="FunFam" id="3.20.20.70:FF:000030">
    <property type="entry name" value="Nicotinate-nucleotide pyrophosphorylase, carboxylating"/>
    <property type="match status" value="1"/>
</dbReference>
<feature type="binding site" evidence="13">
    <location>
        <begin position="130"/>
        <end position="132"/>
    </location>
    <ligand>
        <name>substrate</name>
    </ligand>
</feature>
<dbReference type="InterPro" id="IPR013785">
    <property type="entry name" value="Aldolase_TIM"/>
</dbReference>
<dbReference type="OrthoDB" id="9782546at2"/>
<keyword evidence="6" id="KW-0662">Pyridine nucleotide biosynthesis</keyword>
<dbReference type="Proteomes" id="UP000054099">
    <property type="component" value="Unassembled WGS sequence"/>
</dbReference>
<dbReference type="GO" id="GO:0034213">
    <property type="term" value="P:quinolinate catabolic process"/>
    <property type="evidence" value="ECO:0007669"/>
    <property type="project" value="TreeGrafter"/>
</dbReference>
<comment type="similarity">
    <text evidence="3 12">Belongs to the NadC/ModD family.</text>
</comment>
<dbReference type="InterPro" id="IPR002638">
    <property type="entry name" value="Quinolinate_PRibosylTrfase_C"/>
</dbReference>
<dbReference type="PANTHER" id="PTHR32179">
    <property type="entry name" value="NICOTINATE-NUCLEOTIDE PYROPHOSPHORYLASE [CARBOXYLATING]"/>
    <property type="match status" value="1"/>
</dbReference>
<evidence type="ECO:0000256" key="5">
    <source>
        <dbReference type="ARBA" id="ARBA00011944"/>
    </source>
</evidence>
<dbReference type="PANTHER" id="PTHR32179:SF3">
    <property type="entry name" value="NICOTINATE-NUCLEOTIDE PYROPHOSPHORYLASE [CARBOXYLATING]"/>
    <property type="match status" value="1"/>
</dbReference>
<evidence type="ECO:0000256" key="8">
    <source>
        <dbReference type="ARBA" id="ARBA00022679"/>
    </source>
</evidence>
<evidence type="ECO:0000256" key="2">
    <source>
        <dbReference type="ARBA" id="ARBA00004893"/>
    </source>
</evidence>
<protein>
    <recommendedName>
        <fullName evidence="11">Probable nicotinate-nucleotide pyrophosphorylase [carboxylating]</fullName>
        <ecNumber evidence="5">2.4.2.19</ecNumber>
    </recommendedName>
    <alternativeName>
        <fullName evidence="9">Quinolinate phosphoribosyltransferase [decarboxylating]</fullName>
    </alternativeName>
</protein>
<gene>
    <name evidence="16" type="ORF">AS030_14720</name>
</gene>
<evidence type="ECO:0000256" key="9">
    <source>
        <dbReference type="ARBA" id="ARBA00033102"/>
    </source>
</evidence>
<comment type="catalytic activity">
    <reaction evidence="10">
        <text>nicotinate beta-D-ribonucleotide + CO2 + diphosphate = quinolinate + 5-phospho-alpha-D-ribose 1-diphosphate + 2 H(+)</text>
        <dbReference type="Rhea" id="RHEA:12733"/>
        <dbReference type="ChEBI" id="CHEBI:15378"/>
        <dbReference type="ChEBI" id="CHEBI:16526"/>
        <dbReference type="ChEBI" id="CHEBI:29959"/>
        <dbReference type="ChEBI" id="CHEBI:33019"/>
        <dbReference type="ChEBI" id="CHEBI:57502"/>
        <dbReference type="ChEBI" id="CHEBI:58017"/>
        <dbReference type="EC" id="2.4.2.19"/>
    </reaction>
</comment>
<dbReference type="Pfam" id="PF02749">
    <property type="entry name" value="QRPTase_N"/>
    <property type="match status" value="1"/>
</dbReference>
<proteinExistence type="inferred from homology"/>
<dbReference type="GO" id="GO:0009435">
    <property type="term" value="P:NAD+ biosynthetic process"/>
    <property type="evidence" value="ECO:0007669"/>
    <property type="project" value="UniProtKB-UniPathway"/>
</dbReference>
<organism evidence="16 17">
    <name type="scientific">Fictibacillus enclensis</name>
    <dbReference type="NCBI Taxonomy" id="1017270"/>
    <lineage>
        <taxon>Bacteria</taxon>
        <taxon>Bacillati</taxon>
        <taxon>Bacillota</taxon>
        <taxon>Bacilli</taxon>
        <taxon>Bacillales</taxon>
        <taxon>Fictibacillaceae</taxon>
        <taxon>Fictibacillus</taxon>
    </lineage>
</organism>
<comment type="caution">
    <text evidence="16">The sequence shown here is derived from an EMBL/GenBank/DDBJ whole genome shotgun (WGS) entry which is preliminary data.</text>
</comment>
<feature type="domain" description="Quinolinate phosphoribosyl transferase C-terminal" evidence="14">
    <location>
        <begin position="109"/>
        <end position="273"/>
    </location>
</feature>
<evidence type="ECO:0000256" key="1">
    <source>
        <dbReference type="ARBA" id="ARBA00003237"/>
    </source>
</evidence>
<evidence type="ECO:0000256" key="12">
    <source>
        <dbReference type="PIRNR" id="PIRNR006250"/>
    </source>
</evidence>
<evidence type="ECO:0000256" key="4">
    <source>
        <dbReference type="ARBA" id="ARBA00011218"/>
    </source>
</evidence>
<feature type="binding site" evidence="13">
    <location>
        <position position="164"/>
    </location>
    <ligand>
        <name>substrate</name>
    </ligand>
</feature>
<keyword evidence="7 12" id="KW-0328">Glycosyltransferase</keyword>
<dbReference type="AlphaFoldDB" id="A0A0V8J9W7"/>
<dbReference type="Pfam" id="PF01729">
    <property type="entry name" value="QRPTase_C"/>
    <property type="match status" value="1"/>
</dbReference>
<dbReference type="UniPathway" id="UPA00253">
    <property type="reaction ID" value="UER00331"/>
</dbReference>
<keyword evidence="8 12" id="KW-0808">Transferase</keyword>
<feature type="domain" description="Quinolinate phosphoribosyl transferase N-terminal" evidence="15">
    <location>
        <begin position="22"/>
        <end position="107"/>
    </location>
</feature>
<dbReference type="InterPro" id="IPR004393">
    <property type="entry name" value="NadC"/>
</dbReference>
<dbReference type="EC" id="2.4.2.19" evidence="5"/>
<dbReference type="CDD" id="cd01572">
    <property type="entry name" value="QPRTase"/>
    <property type="match status" value="1"/>
</dbReference>
<evidence type="ECO:0000256" key="13">
    <source>
        <dbReference type="PIRSR" id="PIRSR006250-1"/>
    </source>
</evidence>
<dbReference type="PIRSF" id="PIRSF006250">
    <property type="entry name" value="NadC_ModD"/>
    <property type="match status" value="1"/>
</dbReference>
<dbReference type="SUPFAM" id="SSF51690">
    <property type="entry name" value="Nicotinate/Quinolinate PRTase C-terminal domain-like"/>
    <property type="match status" value="1"/>
</dbReference>
<dbReference type="GO" id="GO:0005737">
    <property type="term" value="C:cytoplasm"/>
    <property type="evidence" value="ECO:0007669"/>
    <property type="project" value="TreeGrafter"/>
</dbReference>
<evidence type="ECO:0000259" key="14">
    <source>
        <dbReference type="Pfam" id="PF01729"/>
    </source>
</evidence>
<dbReference type="Gene3D" id="3.90.1170.20">
    <property type="entry name" value="Quinolinate phosphoribosyl transferase, N-terminal domain"/>
    <property type="match status" value="1"/>
</dbReference>
<evidence type="ECO:0000313" key="17">
    <source>
        <dbReference type="Proteomes" id="UP000054099"/>
    </source>
</evidence>
<dbReference type="RefSeq" id="WP_061972623.1">
    <property type="nucleotide sequence ID" value="NZ_FMAV01000002.1"/>
</dbReference>
<feature type="binding site" evidence="13">
    <location>
        <position position="215"/>
    </location>
    <ligand>
        <name>substrate</name>
    </ligand>
</feature>